<dbReference type="EMBL" id="JBHSFV010000018">
    <property type="protein sequence ID" value="MFC4636355.1"/>
    <property type="molecule type" value="Genomic_DNA"/>
</dbReference>
<feature type="transmembrane region" description="Helical" evidence="6">
    <location>
        <begin position="20"/>
        <end position="39"/>
    </location>
</feature>
<evidence type="ECO:0000256" key="1">
    <source>
        <dbReference type="ARBA" id="ARBA00004167"/>
    </source>
</evidence>
<feature type="region of interest" description="Disordered" evidence="5">
    <location>
        <begin position="1652"/>
        <end position="1689"/>
    </location>
</feature>
<gene>
    <name evidence="8" type="ORF">ACFO3O_20785</name>
</gene>
<sequence length="1689" mass="186785">MKEVNKDNIKKKKRFKILRFIGKSLLVLLLVFIALILFVRSPWGQNIIVDKITSYISDKTKTRVDIDRFFLTFEGNLMLEGLYVEEPKGDTLVYSKSLEAGVALWPLINGEGVEISSLDWEGLRATVIRKDTINGFNFQFLIDAFAAPSEASVSEPPTPTPTITLGDLSFTDFDIDYVDDVTGIDSKFVIGSMLLEVDDINLEEMAFHVSKTVLKDARIKYHQSPIPPSDEETPLPILTFNEITVQNVVTDYADVGSGLEATLNINSLFTEIPLMDLQTNTIDVTRVQLADSKIDIQMKSSAQATTIDSTQKFEWPLLDIEVGRISLSRNTIAYQVDTAVPEKGVFNPNALFLEDLSFEGTDMFVKEGAAGMNMETLSFNEASGIHLQNVATRFNITDRTLTAEAIDIAVNNNRLQGRFQLEYTSLSSFINAPESGTVALDFPTFQLDPKEIFTFQPSLKENEYARTLSTKRITGVLKAQGTLASIQIPNATIQWGNATEIVVTDGLLKNVTDPDALGFDFTKVNASTTRTDLIRFVKEKDLSVQLPETIKVTGRISGSMDVIDTNLKGTTSQGIASVKGTFENKKEVAFNATINLQEYRLDQLLQNEKLGPISLTVTSKGRGTTINSLDADLSATISNFALNEYAIKDLTLNGAIKNGKGTVTSNYKDENLNMNLEALVVADSIAPEANINMNIIGADLQALGLMDRDVRTGLQLRANFKGNAKNYEVDGSIIDGVVVYDNQTYLLGSFDAAAYVRTDTTAISIKNKILDLELASNTDPQTFGNAVQRHISSYFYRDTEVPDTITDPVRIKMKGTISQAPLLNEVFLVNIKDIDTINIAVDFDEKSRQLNANVVAPHINYAGNEIDSLAFSIATDHSDFNFDLGFNEISAGPFSIKKTSLTGIQVNNELDLEFLSYDDDEKLVHIQSRITGNRERLRFAVVPEDLILNKNPWVIPASNEIIYTENKLEFNDFNITKNGQSIAVTDKFPSIEKEHIAIVHTNFKLREVLDYLNPDERFADGNLNGDFIIENPFTDLGVVADLTINKLQVLDVPLGTLTMDAKALGDAKYDFNLGVKGGEVQLDVTGGYLANEEGPTLNLDLDITRFTMKALEGFTLGEVSNASGFFTGSFDIDGPIDTPNYTGELNFKEAQFEVTKFNTPFTLPNEKLNINNQGLSLNDFTILDANKNKLVLSGSIGTKNIINPSFNLSVKATNFQILNATEKDNNFLYGTAAFNADAKVTGDLQIPKIDLKLTVSPTTNVTYIMPSAAVNIEEKEGVVVFVNRENPDAILTNTEAQTAATVTGFDISALINVGKGAKVKIIIDEETEDNFQVSGEGDFNFTMRPNGRMNLVGVYNVVNGHYEMNLYNLVNRRFEIVEGSRISWSGDPFDAELDVKALYNVDTSAASLMAAQTSGADPSVRGKFRQVLPFYVYLNIDGELLQPKISFNLDMPKDEQGAIGGQVYGRLQQLNQQEAELNKQVFSLLVLNRFYPEPGSDGSRGGAVTVARDNLNDALSDQLNVFSDKILGDTGVELDFGVDSYTDYQGESPTERTQLDIAAQKKLFDDRLIVRVGSEVDLQGSSATGEATPLIGNVSLEYILTEDGRYRLKGFRRNEFENVIDGQTITSGIALIFTQEFNRFSELKEALFFKKATKKKEKEEEEEEKKENDDEKDKENDPPKTEGIKDEEN</sequence>
<evidence type="ECO:0000256" key="6">
    <source>
        <dbReference type="SAM" id="Phobius"/>
    </source>
</evidence>
<evidence type="ECO:0000256" key="3">
    <source>
        <dbReference type="ARBA" id="ARBA00022989"/>
    </source>
</evidence>
<dbReference type="InterPro" id="IPR007452">
    <property type="entry name" value="TamB_C"/>
</dbReference>
<evidence type="ECO:0000313" key="9">
    <source>
        <dbReference type="Proteomes" id="UP001596043"/>
    </source>
</evidence>
<comment type="subcellular location">
    <subcellularLocation>
        <location evidence="1">Membrane</location>
        <topology evidence="1">Single-pass membrane protein</topology>
    </subcellularLocation>
</comment>
<name>A0ABV9I3S6_9FLAO</name>
<comment type="caution">
    <text evidence="8">The sequence shown here is derived from an EMBL/GenBank/DDBJ whole genome shotgun (WGS) entry which is preliminary data.</text>
</comment>
<accession>A0ABV9I3S6</accession>
<evidence type="ECO:0000256" key="5">
    <source>
        <dbReference type="SAM" id="MobiDB-lite"/>
    </source>
</evidence>
<evidence type="ECO:0000256" key="4">
    <source>
        <dbReference type="ARBA" id="ARBA00023136"/>
    </source>
</evidence>
<evidence type="ECO:0000259" key="7">
    <source>
        <dbReference type="Pfam" id="PF04357"/>
    </source>
</evidence>
<dbReference type="RefSeq" id="WP_379982466.1">
    <property type="nucleotide sequence ID" value="NZ_JBHSFV010000018.1"/>
</dbReference>
<keyword evidence="4 6" id="KW-0472">Membrane</keyword>
<evidence type="ECO:0000256" key="2">
    <source>
        <dbReference type="ARBA" id="ARBA00022692"/>
    </source>
</evidence>
<dbReference type="Proteomes" id="UP001596043">
    <property type="component" value="Unassembled WGS sequence"/>
</dbReference>
<keyword evidence="9" id="KW-1185">Reference proteome</keyword>
<keyword evidence="2 6" id="KW-0812">Transmembrane</keyword>
<keyword evidence="3 6" id="KW-1133">Transmembrane helix</keyword>
<proteinExistence type="predicted"/>
<feature type="compositionally biased region" description="Basic and acidic residues" evidence="5">
    <location>
        <begin position="1665"/>
        <end position="1689"/>
    </location>
</feature>
<organism evidence="8 9">
    <name type="scientific">Dokdonia ponticola</name>
    <dbReference type="NCBI Taxonomy" id="2041041"/>
    <lineage>
        <taxon>Bacteria</taxon>
        <taxon>Pseudomonadati</taxon>
        <taxon>Bacteroidota</taxon>
        <taxon>Flavobacteriia</taxon>
        <taxon>Flavobacteriales</taxon>
        <taxon>Flavobacteriaceae</taxon>
        <taxon>Dokdonia</taxon>
    </lineage>
</organism>
<reference evidence="9" key="1">
    <citation type="journal article" date="2019" name="Int. J. Syst. Evol. Microbiol.">
        <title>The Global Catalogue of Microorganisms (GCM) 10K type strain sequencing project: providing services to taxonomists for standard genome sequencing and annotation.</title>
        <authorList>
            <consortium name="The Broad Institute Genomics Platform"/>
            <consortium name="The Broad Institute Genome Sequencing Center for Infectious Disease"/>
            <person name="Wu L."/>
            <person name="Ma J."/>
        </authorList>
    </citation>
    <scope>NUCLEOTIDE SEQUENCE [LARGE SCALE GENOMIC DNA]</scope>
    <source>
        <strain evidence="9">YJ-61-S</strain>
    </source>
</reference>
<evidence type="ECO:0000313" key="8">
    <source>
        <dbReference type="EMBL" id="MFC4636355.1"/>
    </source>
</evidence>
<feature type="domain" description="Translocation and assembly module TamB C-terminal" evidence="7">
    <location>
        <begin position="1180"/>
        <end position="1637"/>
    </location>
</feature>
<dbReference type="Pfam" id="PF04357">
    <property type="entry name" value="TamB"/>
    <property type="match status" value="1"/>
</dbReference>
<protein>
    <submittedName>
        <fullName evidence="8">Translocation/assembly module TamB domain-containing protein</fullName>
    </submittedName>
</protein>